<proteinExistence type="predicted"/>
<comment type="caution">
    <text evidence="3">The sequence shown here is derived from an EMBL/GenBank/DDBJ whole genome shotgun (WGS) entry which is preliminary data.</text>
</comment>
<sequence length="314" mass="34719">MNFKTLCRYAVKELLNSKKFSIFFTVNLSVGLLGFIFLLSVGGNVRTYFQSNLRNMFNADYKITARSPQSAELEEIIKTNVPPGTQRSNKIEFFSMIAGKENALLFNVNAIESNFPLYGRFEIDGKSVSEEMADKALIQSAGIWTDADAQKLLGIQSGDKVKIGSTEFTLAGTVTRPPSMALGFTGMAPQVYIGYPYAEKTGLIQFGSRIVYENAFRTPPAQDYYDAYQKLENAVKDKFGADSGFSVRSIDGSNENMGQMIDYVSGFLNLINLVALFLSGVGAYYLYKGYARARQKFNAIAVCIGMTQAETHVI</sequence>
<keyword evidence="1" id="KW-0472">Membrane</keyword>
<gene>
    <name evidence="3" type="ORF">CHS0354_018348</name>
</gene>
<organism evidence="3 4">
    <name type="scientific">Potamilus streckersoni</name>
    <dbReference type="NCBI Taxonomy" id="2493646"/>
    <lineage>
        <taxon>Eukaryota</taxon>
        <taxon>Metazoa</taxon>
        <taxon>Spiralia</taxon>
        <taxon>Lophotrochozoa</taxon>
        <taxon>Mollusca</taxon>
        <taxon>Bivalvia</taxon>
        <taxon>Autobranchia</taxon>
        <taxon>Heteroconchia</taxon>
        <taxon>Palaeoheterodonta</taxon>
        <taxon>Unionida</taxon>
        <taxon>Unionoidea</taxon>
        <taxon>Unionidae</taxon>
        <taxon>Ambleminae</taxon>
        <taxon>Lampsilini</taxon>
        <taxon>Potamilus</taxon>
    </lineage>
</organism>
<dbReference type="PANTHER" id="PTHR30287:SF1">
    <property type="entry name" value="INNER MEMBRANE PROTEIN"/>
    <property type="match status" value="1"/>
</dbReference>
<feature type="domain" description="MacB-like periplasmic core" evidence="2">
    <location>
        <begin position="28"/>
        <end position="202"/>
    </location>
</feature>
<feature type="transmembrane region" description="Helical" evidence="1">
    <location>
        <begin position="263"/>
        <end position="287"/>
    </location>
</feature>
<dbReference type="Proteomes" id="UP001195483">
    <property type="component" value="Unassembled WGS sequence"/>
</dbReference>
<accession>A0AAE0TBE9</accession>
<keyword evidence="4" id="KW-1185">Reference proteome</keyword>
<dbReference type="InterPro" id="IPR038766">
    <property type="entry name" value="Membrane_comp_ABC_pdt"/>
</dbReference>
<name>A0AAE0TBE9_9BIVA</name>
<reference evidence="3" key="3">
    <citation type="submission" date="2023-05" db="EMBL/GenBank/DDBJ databases">
        <authorList>
            <person name="Smith C.H."/>
        </authorList>
    </citation>
    <scope>NUCLEOTIDE SEQUENCE</scope>
    <source>
        <strain evidence="3">CHS0354</strain>
        <tissue evidence="3">Mantle</tissue>
    </source>
</reference>
<feature type="non-terminal residue" evidence="3">
    <location>
        <position position="314"/>
    </location>
</feature>
<evidence type="ECO:0000259" key="2">
    <source>
        <dbReference type="Pfam" id="PF12704"/>
    </source>
</evidence>
<dbReference type="Pfam" id="PF12704">
    <property type="entry name" value="MacB_PCD"/>
    <property type="match status" value="1"/>
</dbReference>
<protein>
    <recommendedName>
        <fullName evidence="2">MacB-like periplasmic core domain-containing protein</fullName>
    </recommendedName>
</protein>
<reference evidence="3" key="2">
    <citation type="journal article" date="2021" name="Genome Biol. Evol.">
        <title>Developing a high-quality reference genome for a parasitic bivalve with doubly uniparental inheritance (Bivalvia: Unionida).</title>
        <authorList>
            <person name="Smith C.H."/>
        </authorList>
    </citation>
    <scope>NUCLEOTIDE SEQUENCE</scope>
    <source>
        <strain evidence="3">CHS0354</strain>
        <tissue evidence="3">Mantle</tissue>
    </source>
</reference>
<feature type="transmembrane region" description="Helical" evidence="1">
    <location>
        <begin position="20"/>
        <end position="41"/>
    </location>
</feature>
<keyword evidence="1" id="KW-1133">Transmembrane helix</keyword>
<keyword evidence="1" id="KW-0812">Transmembrane</keyword>
<dbReference type="InterPro" id="IPR025857">
    <property type="entry name" value="MacB_PCD"/>
</dbReference>
<dbReference type="GO" id="GO:0005886">
    <property type="term" value="C:plasma membrane"/>
    <property type="evidence" value="ECO:0007669"/>
    <property type="project" value="TreeGrafter"/>
</dbReference>
<reference evidence="3" key="1">
    <citation type="journal article" date="2021" name="Genome Biol. Evol.">
        <title>A High-Quality Reference Genome for a Parasitic Bivalve with Doubly Uniparental Inheritance (Bivalvia: Unionida).</title>
        <authorList>
            <person name="Smith C.H."/>
        </authorList>
    </citation>
    <scope>NUCLEOTIDE SEQUENCE</scope>
    <source>
        <strain evidence="3">CHS0354</strain>
    </source>
</reference>
<evidence type="ECO:0000256" key="1">
    <source>
        <dbReference type="SAM" id="Phobius"/>
    </source>
</evidence>
<dbReference type="EMBL" id="JAEAOA010001141">
    <property type="protein sequence ID" value="KAK3606754.1"/>
    <property type="molecule type" value="Genomic_DNA"/>
</dbReference>
<dbReference type="AlphaFoldDB" id="A0AAE0TBE9"/>
<evidence type="ECO:0000313" key="4">
    <source>
        <dbReference type="Proteomes" id="UP001195483"/>
    </source>
</evidence>
<evidence type="ECO:0000313" key="3">
    <source>
        <dbReference type="EMBL" id="KAK3606754.1"/>
    </source>
</evidence>
<dbReference type="PANTHER" id="PTHR30287">
    <property type="entry name" value="MEMBRANE COMPONENT OF PREDICTED ABC SUPERFAMILY METABOLITE UPTAKE TRANSPORTER"/>
    <property type="match status" value="1"/>
</dbReference>